<dbReference type="Pfam" id="PF16087">
    <property type="entry name" value="DUF4817"/>
    <property type="match status" value="1"/>
</dbReference>
<dbReference type="AlphaFoldDB" id="A0A9P0BEZ8"/>
<protein>
    <recommendedName>
        <fullName evidence="2">DUF4817 domain-containing protein</fullName>
    </recommendedName>
</protein>
<evidence type="ECO:0000256" key="1">
    <source>
        <dbReference type="SAM" id="MobiDB-lite"/>
    </source>
</evidence>
<evidence type="ECO:0000313" key="3">
    <source>
        <dbReference type="EMBL" id="CAH0562888.1"/>
    </source>
</evidence>
<reference evidence="3" key="1">
    <citation type="submission" date="2021-12" db="EMBL/GenBank/DDBJ databases">
        <authorList>
            <person name="King R."/>
        </authorList>
    </citation>
    <scope>NUCLEOTIDE SEQUENCE</scope>
</reference>
<gene>
    <name evidence="3" type="ORF">MELIAE_LOCUS11903</name>
</gene>
<organism evidence="3 4">
    <name type="scientific">Brassicogethes aeneus</name>
    <name type="common">Rape pollen beetle</name>
    <name type="synonym">Meligethes aeneus</name>
    <dbReference type="NCBI Taxonomy" id="1431903"/>
    <lineage>
        <taxon>Eukaryota</taxon>
        <taxon>Metazoa</taxon>
        <taxon>Ecdysozoa</taxon>
        <taxon>Arthropoda</taxon>
        <taxon>Hexapoda</taxon>
        <taxon>Insecta</taxon>
        <taxon>Pterygota</taxon>
        <taxon>Neoptera</taxon>
        <taxon>Endopterygota</taxon>
        <taxon>Coleoptera</taxon>
        <taxon>Polyphaga</taxon>
        <taxon>Cucujiformia</taxon>
        <taxon>Nitidulidae</taxon>
        <taxon>Meligethinae</taxon>
        <taxon>Brassicogethes</taxon>
    </lineage>
</organism>
<name>A0A9P0BEZ8_BRAAE</name>
<dbReference type="PANTHER" id="PTHR47326:SF1">
    <property type="entry name" value="HTH PSQ-TYPE DOMAIN-CONTAINING PROTEIN"/>
    <property type="match status" value="1"/>
</dbReference>
<dbReference type="OrthoDB" id="10040454at2759"/>
<sequence length="355" mass="40446">MHRFSLDQRFEMLKTYFECDSVVAKTARKLRTTKFGRNEARSNQGITNFIDRVRKTGMLVDVKHVLHAHPRRTPKGIAAISESVRLNASTSTRRRSQQLGLSRTTLRRIMHKDLGMFAYKAQLVQELKQFDHPQRFRSAEFGEEGGFAAEEAEVLVAEAVGEVSTGAVWAGAVAAAAEEAAAPFGAVARGTVAVKAKLGQEPNEQIPPEFIRPRKGELRRIRPGESSSGKLGEERIVLYTAKRRRSSSPAERRRPWSGERTRRRSRSLSPVGNTYHQQQNQNILNHQNIQHHQNIHHHHNIWMPPVVMYDPRIHGPYVNMMIPNVRPIMYPHPYPPIFNSRRNQPQSSNHESEEA</sequence>
<feature type="compositionally biased region" description="Basic and acidic residues" evidence="1">
    <location>
        <begin position="250"/>
        <end position="260"/>
    </location>
</feature>
<dbReference type="PANTHER" id="PTHR47326">
    <property type="entry name" value="TRANSPOSABLE ELEMENT TC3 TRANSPOSASE-LIKE PROTEIN"/>
    <property type="match status" value="1"/>
</dbReference>
<feature type="domain" description="DUF4817" evidence="2">
    <location>
        <begin position="5"/>
        <end position="59"/>
    </location>
</feature>
<proteinExistence type="predicted"/>
<evidence type="ECO:0000259" key="2">
    <source>
        <dbReference type="Pfam" id="PF16087"/>
    </source>
</evidence>
<evidence type="ECO:0000313" key="4">
    <source>
        <dbReference type="Proteomes" id="UP001154078"/>
    </source>
</evidence>
<feature type="compositionally biased region" description="Polar residues" evidence="1">
    <location>
        <begin position="340"/>
        <end position="349"/>
    </location>
</feature>
<keyword evidence="4" id="KW-1185">Reference proteome</keyword>
<dbReference type="EMBL" id="OV121139">
    <property type="protein sequence ID" value="CAH0562888.1"/>
    <property type="molecule type" value="Genomic_DNA"/>
</dbReference>
<dbReference type="InterPro" id="IPR032135">
    <property type="entry name" value="DUF4817"/>
</dbReference>
<accession>A0A9P0BEZ8</accession>
<feature type="compositionally biased region" description="Basic and acidic residues" evidence="1">
    <location>
        <begin position="211"/>
        <end position="223"/>
    </location>
</feature>
<dbReference type="Proteomes" id="UP001154078">
    <property type="component" value="Chromosome 8"/>
</dbReference>
<feature type="region of interest" description="Disordered" evidence="1">
    <location>
        <begin position="336"/>
        <end position="355"/>
    </location>
</feature>
<feature type="region of interest" description="Disordered" evidence="1">
    <location>
        <begin position="204"/>
        <end position="274"/>
    </location>
</feature>